<evidence type="ECO:0000313" key="3">
    <source>
        <dbReference type="Proteomes" id="UP000228626"/>
    </source>
</evidence>
<comment type="caution">
    <text evidence="2">The sequence shown here is derived from an EMBL/GenBank/DDBJ whole genome shotgun (WGS) entry which is preliminary data.</text>
</comment>
<dbReference type="Proteomes" id="UP000228626">
    <property type="component" value="Unassembled WGS sequence"/>
</dbReference>
<dbReference type="PANTHER" id="PTHR10859:SF91">
    <property type="entry name" value="DOLICHYL-PHOSPHATE BETA-GLUCOSYLTRANSFERASE"/>
    <property type="match status" value="1"/>
</dbReference>
<dbReference type="EMBL" id="PFAR01000012">
    <property type="protein sequence ID" value="PIR93410.1"/>
    <property type="molecule type" value="Genomic_DNA"/>
</dbReference>
<dbReference type="InterPro" id="IPR001173">
    <property type="entry name" value="Glyco_trans_2-like"/>
</dbReference>
<feature type="domain" description="Glycosyltransferase 2-like" evidence="1">
    <location>
        <begin position="7"/>
        <end position="135"/>
    </location>
</feature>
<proteinExistence type="predicted"/>
<evidence type="ECO:0000313" key="2">
    <source>
        <dbReference type="EMBL" id="PIR93410.1"/>
    </source>
</evidence>
<dbReference type="Gene3D" id="3.90.550.10">
    <property type="entry name" value="Spore Coat Polysaccharide Biosynthesis Protein SpsA, Chain A"/>
    <property type="match status" value="1"/>
</dbReference>
<accession>A0A2H0V4Y9</accession>
<reference evidence="3" key="1">
    <citation type="submission" date="2017-09" db="EMBL/GenBank/DDBJ databases">
        <title>Depth-based differentiation of microbial function through sediment-hosted aquifers and enrichment of novel symbionts in the deep terrestrial subsurface.</title>
        <authorList>
            <person name="Probst A.J."/>
            <person name="Ladd B."/>
            <person name="Jarett J.K."/>
            <person name="Geller-Mcgrath D.E."/>
            <person name="Sieber C.M.K."/>
            <person name="Emerson J.B."/>
            <person name="Anantharaman K."/>
            <person name="Thomas B.C."/>
            <person name="Malmstrom R."/>
            <person name="Stieglmeier M."/>
            <person name="Klingl A."/>
            <person name="Woyke T."/>
            <person name="Ryan C.M."/>
            <person name="Banfield J.F."/>
        </authorList>
    </citation>
    <scope>NUCLEOTIDE SEQUENCE [LARGE SCALE GENOMIC DNA]</scope>
</reference>
<protein>
    <recommendedName>
        <fullName evidence="1">Glycosyltransferase 2-like domain-containing protein</fullName>
    </recommendedName>
</protein>
<dbReference type="GO" id="GO:0006487">
    <property type="term" value="P:protein N-linked glycosylation"/>
    <property type="evidence" value="ECO:0007669"/>
    <property type="project" value="TreeGrafter"/>
</dbReference>
<gene>
    <name evidence="2" type="ORF">COT99_00815</name>
</gene>
<organism evidence="2 3">
    <name type="scientific">Candidatus Falkowbacteria bacterium CG10_big_fil_rev_8_21_14_0_10_43_10</name>
    <dbReference type="NCBI Taxonomy" id="1974567"/>
    <lineage>
        <taxon>Bacteria</taxon>
        <taxon>Candidatus Falkowiibacteriota</taxon>
    </lineage>
</organism>
<sequence>MDRKLILIIPVLNGENFLPDTFKKLDDFFYTKKYLDKIIFVNDGSNDKTPKLLAGYQRASALNIEIMENVKNSGKGGAIKKAVSAICPYADIIAFTDVDLPYGLSSVEAMVKIFSADLKAGLIIGNRNLAREKQYSPYRYFLKRIFIIFLPRKLKKYTDTQSGIKSFNGEIANNFKMIKSSGWCFDLELLLIAINNNCKIIEIPVQLEKVHFFGGVSLIKHGLVIMRDLIYIKIREKRGLYNYKNG</sequence>
<dbReference type="SUPFAM" id="SSF53448">
    <property type="entry name" value="Nucleotide-diphospho-sugar transferases"/>
    <property type="match status" value="1"/>
</dbReference>
<name>A0A2H0V4Y9_9BACT</name>
<evidence type="ECO:0000259" key="1">
    <source>
        <dbReference type="Pfam" id="PF00535"/>
    </source>
</evidence>
<dbReference type="PANTHER" id="PTHR10859">
    <property type="entry name" value="GLYCOSYL TRANSFERASE"/>
    <property type="match status" value="1"/>
</dbReference>
<dbReference type="InterPro" id="IPR029044">
    <property type="entry name" value="Nucleotide-diphossugar_trans"/>
</dbReference>
<dbReference type="AlphaFoldDB" id="A0A2H0V4Y9"/>
<dbReference type="Pfam" id="PF00535">
    <property type="entry name" value="Glycos_transf_2"/>
    <property type="match status" value="1"/>
</dbReference>